<keyword evidence="3" id="KW-0614">Plasmid</keyword>
<name>A0A1L5NQF8_9HYPH</name>
<feature type="compositionally biased region" description="Polar residues" evidence="2">
    <location>
        <begin position="1"/>
        <end position="18"/>
    </location>
</feature>
<dbReference type="InterPro" id="IPR000600">
    <property type="entry name" value="ROK"/>
</dbReference>
<dbReference type="PANTHER" id="PTHR18964:SF149">
    <property type="entry name" value="BIFUNCTIONAL UDP-N-ACETYLGLUCOSAMINE 2-EPIMERASE_N-ACETYLMANNOSAMINE KINASE"/>
    <property type="match status" value="1"/>
</dbReference>
<dbReference type="Proteomes" id="UP000184749">
    <property type="component" value="Plasmid pRgalIE4872c"/>
</dbReference>
<protein>
    <submittedName>
        <fullName evidence="3">ROK family transcriptional regulator protein</fullName>
    </submittedName>
</protein>
<accession>A0A1L5NQF8</accession>
<evidence type="ECO:0000256" key="1">
    <source>
        <dbReference type="ARBA" id="ARBA00006479"/>
    </source>
</evidence>
<gene>
    <name evidence="3" type="ORF">IE4872_PC00096</name>
</gene>
<dbReference type="Pfam" id="PF13412">
    <property type="entry name" value="HTH_24"/>
    <property type="match status" value="1"/>
</dbReference>
<feature type="region of interest" description="Disordered" evidence="2">
    <location>
        <begin position="1"/>
        <end position="25"/>
    </location>
</feature>
<evidence type="ECO:0000313" key="4">
    <source>
        <dbReference type="Proteomes" id="UP000184749"/>
    </source>
</evidence>
<evidence type="ECO:0000313" key="3">
    <source>
        <dbReference type="EMBL" id="APO70127.1"/>
    </source>
</evidence>
<dbReference type="RefSeq" id="WP_074070713.1">
    <property type="nucleotide sequence ID" value="NZ_CP017104.1"/>
</dbReference>
<comment type="similarity">
    <text evidence="1">Belongs to the ROK (NagC/XylR) family.</text>
</comment>
<dbReference type="InterPro" id="IPR036390">
    <property type="entry name" value="WH_DNA-bd_sf"/>
</dbReference>
<sequence>MKFENQPSYSLGQRSPSSKEVLPGEGGVNVTLVSQSTLGEINRGRVLQALYDNGPKSRAELARLAGVNRTTITGIVQPMIEEGLLVEGDAVPSDFKGGKPARPIYFNPEAPMLGAVLLLPGRIQTCLVTLSGEIKALRKAQFDPRGEDRDAFLTIMKDTLSATLSQANRAPFGIGIASGGMIDSDNGVILAVNLAPVLTGLPLVDILQEHYALPVVIDHHPRALLVGDRWFGPGRGQQTFAAIYTGEVLGGAFYIDGRVYRGLAGSGGELGHTVVQIDGELCNCGKHGCWETVAALPWLRREAAQMGFEEPESITAARLVNEAAEGSKAADDLLDRYARNVAFGILNLQQTLSLNSYVLHGDIAGGGDIAAERVRQHVEQLVRKRPNQEISITVNGIGEGHTALRGAAGLVLSSHLKLVI</sequence>
<dbReference type="PANTHER" id="PTHR18964">
    <property type="entry name" value="ROK (REPRESSOR, ORF, KINASE) FAMILY"/>
    <property type="match status" value="1"/>
</dbReference>
<dbReference type="Gene3D" id="1.10.10.10">
    <property type="entry name" value="Winged helix-like DNA-binding domain superfamily/Winged helix DNA-binding domain"/>
    <property type="match status" value="1"/>
</dbReference>
<proteinExistence type="inferred from homology"/>
<evidence type="ECO:0000256" key="2">
    <source>
        <dbReference type="SAM" id="MobiDB-lite"/>
    </source>
</evidence>
<geneLocation type="plasmid" evidence="4">
    <name>prgalie4872c</name>
</geneLocation>
<dbReference type="InterPro" id="IPR036388">
    <property type="entry name" value="WH-like_DNA-bd_sf"/>
</dbReference>
<dbReference type="AlphaFoldDB" id="A0A1L5NQF8"/>
<dbReference type="InterPro" id="IPR043129">
    <property type="entry name" value="ATPase_NBD"/>
</dbReference>
<dbReference type="Gene3D" id="3.30.420.40">
    <property type="match status" value="2"/>
</dbReference>
<dbReference type="EMBL" id="CP017104">
    <property type="protein sequence ID" value="APO70127.1"/>
    <property type="molecule type" value="Genomic_DNA"/>
</dbReference>
<dbReference type="OrthoDB" id="9810372at2"/>
<reference evidence="3 4" key="1">
    <citation type="submission" date="2016-09" db="EMBL/GenBank/DDBJ databases">
        <title>The complete genome sequences of Rhizobium gallicum, symbiovars gallicum and phaseoli, symbionts associated to common bean (Phaseolus vulgaris).</title>
        <authorList>
            <person name="Bustos P."/>
            <person name="Santamaria R.I."/>
            <person name="Perez-Carrascal O.M."/>
            <person name="Juarez S."/>
            <person name="Lozano L."/>
            <person name="Martinez-Flores I."/>
            <person name="Martinez-Romero E."/>
            <person name="Cevallos M."/>
            <person name="Romero D."/>
            <person name="Davila G."/>
            <person name="Gonzalez V."/>
        </authorList>
    </citation>
    <scope>NUCLEOTIDE SEQUENCE [LARGE SCALE GENOMIC DNA]</scope>
    <source>
        <strain evidence="3 4">IE4872</strain>
        <plasmid evidence="4">prgalie4872c</plasmid>
    </source>
</reference>
<organism evidence="3 4">
    <name type="scientific">Rhizobium gallicum</name>
    <dbReference type="NCBI Taxonomy" id="56730"/>
    <lineage>
        <taxon>Bacteria</taxon>
        <taxon>Pseudomonadati</taxon>
        <taxon>Pseudomonadota</taxon>
        <taxon>Alphaproteobacteria</taxon>
        <taxon>Hyphomicrobiales</taxon>
        <taxon>Rhizobiaceae</taxon>
        <taxon>Rhizobium/Agrobacterium group</taxon>
        <taxon>Rhizobium</taxon>
    </lineage>
</organism>
<dbReference type="SUPFAM" id="SSF46785">
    <property type="entry name" value="Winged helix' DNA-binding domain"/>
    <property type="match status" value="1"/>
</dbReference>
<dbReference type="Pfam" id="PF00480">
    <property type="entry name" value="ROK"/>
    <property type="match status" value="1"/>
</dbReference>
<dbReference type="SUPFAM" id="SSF53067">
    <property type="entry name" value="Actin-like ATPase domain"/>
    <property type="match status" value="1"/>
</dbReference>